<dbReference type="InterPro" id="IPR003732">
    <property type="entry name" value="Daa-tRNA_deacyls_DTD"/>
</dbReference>
<reference evidence="3 4" key="1">
    <citation type="journal article" date="2018" name="ISME J.">
        <title>A methanotrophic archaeon couples anaerobic oxidation of methane to Fe(III) reduction.</title>
        <authorList>
            <person name="Cai C."/>
            <person name="Leu A.O."/>
            <person name="Xie G.J."/>
            <person name="Guo J."/>
            <person name="Feng Y."/>
            <person name="Zhao J.X."/>
            <person name="Tyson G.W."/>
            <person name="Yuan Z."/>
            <person name="Hu S."/>
        </authorList>
    </citation>
    <scope>NUCLEOTIDE SEQUENCE [LARGE SCALE GENOMIC DNA]</scope>
    <source>
        <strain evidence="3">FeB_12</strain>
    </source>
</reference>
<keyword evidence="2" id="KW-0694">RNA-binding</keyword>
<dbReference type="AlphaFoldDB" id="A0A855X3H1"/>
<keyword evidence="2" id="KW-0963">Cytoplasm</keyword>
<dbReference type="EC" id="3.1.1.-" evidence="2"/>
<evidence type="ECO:0000256" key="2">
    <source>
        <dbReference type="HAMAP-Rule" id="MF_00518"/>
    </source>
</evidence>
<dbReference type="InterPro" id="IPR023509">
    <property type="entry name" value="DTD-like_sf"/>
</dbReference>
<comment type="function">
    <text evidence="2">An aminoacyl-tRNA editing enzyme that deacylates mischarged D-aminoacyl-tRNAs. Also deacylates mischarged glycyl-tRNA(Ala), protecting cells against glycine mischarging by AlaRS. Acts via tRNA-based rather than protein-based catalysis; rejects L-amino acids rather than detecting D-amino acids in the active site. By recycling D-aminoacyl-tRNA to D-amino acids and free tRNA molecules, this enzyme counteracts the toxicity associated with the formation of D-aminoacyl-tRNA entities in vivo and helps enforce protein L-homochirality.</text>
</comment>
<comment type="subcellular location">
    <subcellularLocation>
        <location evidence="2">Cytoplasm</location>
    </subcellularLocation>
</comment>
<comment type="catalytic activity">
    <reaction evidence="2">
        <text>a D-aminoacyl-tRNA + H2O = a tRNA + a D-alpha-amino acid + H(+)</text>
        <dbReference type="Rhea" id="RHEA:13953"/>
        <dbReference type="Rhea" id="RHEA-COMP:10123"/>
        <dbReference type="Rhea" id="RHEA-COMP:10124"/>
        <dbReference type="ChEBI" id="CHEBI:15377"/>
        <dbReference type="ChEBI" id="CHEBI:15378"/>
        <dbReference type="ChEBI" id="CHEBI:59871"/>
        <dbReference type="ChEBI" id="CHEBI:78442"/>
        <dbReference type="ChEBI" id="CHEBI:79333"/>
        <dbReference type="EC" id="3.1.1.96"/>
    </reaction>
</comment>
<evidence type="ECO:0000256" key="1">
    <source>
        <dbReference type="ARBA" id="ARBA00009673"/>
    </source>
</evidence>
<dbReference type="Gene3D" id="3.50.80.10">
    <property type="entry name" value="D-tyrosyl-tRNA(Tyr) deacylase"/>
    <property type="match status" value="1"/>
</dbReference>
<comment type="catalytic activity">
    <reaction evidence="2">
        <text>glycyl-tRNA(Ala) + H2O = tRNA(Ala) + glycine + H(+)</text>
        <dbReference type="Rhea" id="RHEA:53744"/>
        <dbReference type="Rhea" id="RHEA-COMP:9657"/>
        <dbReference type="Rhea" id="RHEA-COMP:13640"/>
        <dbReference type="ChEBI" id="CHEBI:15377"/>
        <dbReference type="ChEBI" id="CHEBI:15378"/>
        <dbReference type="ChEBI" id="CHEBI:57305"/>
        <dbReference type="ChEBI" id="CHEBI:78442"/>
        <dbReference type="ChEBI" id="CHEBI:78522"/>
    </reaction>
</comment>
<protein>
    <recommendedName>
        <fullName evidence="2">D-aminoacyl-tRNA deacylase</fullName>
        <shortName evidence="2">DTD</shortName>
        <ecNumber evidence="2">3.1.1.96</ecNumber>
    </recommendedName>
    <alternativeName>
        <fullName evidence="2">Gly-tRNA(Ala) deacylase</fullName>
        <ecNumber evidence="2">3.1.1.-</ecNumber>
    </alternativeName>
</protein>
<evidence type="ECO:0000313" key="4">
    <source>
        <dbReference type="Proteomes" id="UP000250918"/>
    </source>
</evidence>
<dbReference type="HAMAP" id="MF_00518">
    <property type="entry name" value="Deacylase_Dtd"/>
    <property type="match status" value="1"/>
</dbReference>
<dbReference type="FunFam" id="3.50.80.10:FF:000001">
    <property type="entry name" value="D-aminoacyl-tRNA deacylase"/>
    <property type="match status" value="1"/>
</dbReference>
<dbReference type="SUPFAM" id="SSF69500">
    <property type="entry name" value="DTD-like"/>
    <property type="match status" value="1"/>
</dbReference>
<dbReference type="PANTHER" id="PTHR10472">
    <property type="entry name" value="D-TYROSYL-TRNA TYR DEACYLASE"/>
    <property type="match status" value="1"/>
</dbReference>
<dbReference type="NCBIfam" id="TIGR00256">
    <property type="entry name" value="D-aminoacyl-tRNA deacylase"/>
    <property type="match status" value="1"/>
</dbReference>
<gene>
    <name evidence="2" type="primary">dtd</name>
    <name evidence="3" type="ORF">C3F09_11920</name>
</gene>
<dbReference type="GO" id="GO:0019478">
    <property type="term" value="P:D-amino acid catabolic process"/>
    <property type="evidence" value="ECO:0007669"/>
    <property type="project" value="UniProtKB-UniRule"/>
</dbReference>
<dbReference type="GO" id="GO:0106026">
    <property type="term" value="F:Gly-tRNA(Ala) deacylase activity"/>
    <property type="evidence" value="ECO:0007669"/>
    <property type="project" value="UniProtKB-UniRule"/>
</dbReference>
<proteinExistence type="inferred from homology"/>
<dbReference type="EC" id="3.1.1.96" evidence="2"/>
<sequence>MRLVVQRSNGVELFVDGKCHSQTGAGLLVLHGTRTGDTRTSCEYLAEKVVNLRIFEDAGHKMNLSALDVRGEIMIVSQFTLYADTRKGRRPAFTEAMEPVEAEQLYDYFVECVRRHGLVTQTGVFGAKMDIRFSNYGPVTIILDHDLS</sequence>
<dbReference type="GO" id="GO:0005737">
    <property type="term" value="C:cytoplasm"/>
    <property type="evidence" value="ECO:0007669"/>
    <property type="project" value="UniProtKB-SubCell"/>
</dbReference>
<dbReference type="GO" id="GO:0000049">
    <property type="term" value="F:tRNA binding"/>
    <property type="evidence" value="ECO:0007669"/>
    <property type="project" value="UniProtKB-UniRule"/>
</dbReference>
<keyword evidence="2" id="KW-0820">tRNA-binding</keyword>
<dbReference type="GO" id="GO:0043908">
    <property type="term" value="F:Ser(Gly)-tRNA(Ala) hydrolase activity"/>
    <property type="evidence" value="ECO:0007669"/>
    <property type="project" value="UniProtKB-UniRule"/>
</dbReference>
<comment type="similarity">
    <text evidence="1 2">Belongs to the DTD family.</text>
</comment>
<dbReference type="Pfam" id="PF02580">
    <property type="entry name" value="Tyr_Deacylase"/>
    <property type="match status" value="1"/>
</dbReference>
<keyword evidence="2" id="KW-0378">Hydrolase</keyword>
<comment type="domain">
    <text evidence="2">A Gly-cisPro motif from one monomer fits into the active site of the other monomer to allow specific chiral rejection of L-amino acids.</text>
</comment>
<comment type="subunit">
    <text evidence="2">Homodimer.</text>
</comment>
<evidence type="ECO:0000313" key="3">
    <source>
        <dbReference type="EMBL" id="PWB68308.1"/>
    </source>
</evidence>
<dbReference type="PANTHER" id="PTHR10472:SF5">
    <property type="entry name" value="D-AMINOACYL-TRNA DEACYLASE 1"/>
    <property type="match status" value="1"/>
</dbReference>
<comment type="caution">
    <text evidence="3">The sequence shown here is derived from an EMBL/GenBank/DDBJ whole genome shotgun (WGS) entry which is preliminary data.</text>
</comment>
<dbReference type="EMBL" id="PQAP01000207">
    <property type="protein sequence ID" value="PWB68308.1"/>
    <property type="molecule type" value="Genomic_DNA"/>
</dbReference>
<dbReference type="GO" id="GO:0051500">
    <property type="term" value="F:D-tyrosyl-tRNA(Tyr) deacylase activity"/>
    <property type="evidence" value="ECO:0007669"/>
    <property type="project" value="TreeGrafter"/>
</dbReference>
<organism evidence="3 4">
    <name type="scientific">candidate division GN15 bacterium</name>
    <dbReference type="NCBI Taxonomy" id="2072418"/>
    <lineage>
        <taxon>Bacteria</taxon>
        <taxon>candidate division GN15</taxon>
    </lineage>
</organism>
<feature type="short sequence motif" description="Gly-cisPro motif, important for rejection of L-amino acids" evidence="2">
    <location>
        <begin position="137"/>
        <end position="138"/>
    </location>
</feature>
<dbReference type="Proteomes" id="UP000250918">
    <property type="component" value="Unassembled WGS sequence"/>
</dbReference>
<accession>A0A855X3H1</accession>
<name>A0A855X3H1_9BACT</name>